<evidence type="ECO:0000259" key="5">
    <source>
        <dbReference type="Pfam" id="PF13193"/>
    </source>
</evidence>
<dbReference type="GO" id="GO:0016405">
    <property type="term" value="F:CoA-ligase activity"/>
    <property type="evidence" value="ECO:0007669"/>
    <property type="project" value="TreeGrafter"/>
</dbReference>
<evidence type="ECO:0000256" key="2">
    <source>
        <dbReference type="PIRSR" id="PIRSR602401-1"/>
    </source>
</evidence>
<dbReference type="PANTHER" id="PTHR24096">
    <property type="entry name" value="LONG-CHAIN-FATTY-ACID--COA LIGASE"/>
    <property type="match status" value="1"/>
</dbReference>
<feature type="transmembrane region" description="Helical" evidence="3">
    <location>
        <begin position="6"/>
        <end position="25"/>
    </location>
</feature>
<keyword evidence="2" id="KW-0408">Iron</keyword>
<protein>
    <submittedName>
        <fullName evidence="6">4-coumarate-CoA ligase</fullName>
    </submittedName>
</protein>
<comment type="cofactor">
    <cofactor evidence="2">
        <name>heme</name>
        <dbReference type="ChEBI" id="CHEBI:30413"/>
    </cofactor>
</comment>
<dbReference type="PANTHER" id="PTHR24096:SF424">
    <property type="entry name" value="ACETYL-COA SYNTHETASE-LIKE PROTEIN-RELATED"/>
    <property type="match status" value="1"/>
</dbReference>
<keyword evidence="2" id="KW-0349">Heme</keyword>
<comment type="caution">
    <text evidence="6">The sequence shown here is derived from an EMBL/GenBank/DDBJ whole genome shotgun (WGS) entry which is preliminary data.</text>
</comment>
<dbReference type="InterPro" id="IPR045851">
    <property type="entry name" value="AMP-bd_C_sf"/>
</dbReference>
<feature type="transmembrane region" description="Helical" evidence="3">
    <location>
        <begin position="32"/>
        <end position="54"/>
    </location>
</feature>
<dbReference type="InterPro" id="IPR020845">
    <property type="entry name" value="AMP-binding_CS"/>
</dbReference>
<evidence type="ECO:0000256" key="1">
    <source>
        <dbReference type="ARBA" id="ARBA00006432"/>
    </source>
</evidence>
<keyword evidence="7" id="KW-1185">Reference proteome</keyword>
<dbReference type="Pfam" id="PF00501">
    <property type="entry name" value="AMP-binding"/>
    <property type="match status" value="1"/>
</dbReference>
<dbReference type="PRINTS" id="PR00463">
    <property type="entry name" value="EP450I"/>
</dbReference>
<dbReference type="InterPro" id="IPR042099">
    <property type="entry name" value="ANL_N_sf"/>
</dbReference>
<comment type="similarity">
    <text evidence="1">Belongs to the ATP-dependent AMP-binding enzyme family.</text>
</comment>
<evidence type="ECO:0000313" key="6">
    <source>
        <dbReference type="EMBL" id="KAJ6446846.1"/>
    </source>
</evidence>
<feature type="domain" description="AMP-dependent synthetase/ligase" evidence="4">
    <location>
        <begin position="575"/>
        <end position="958"/>
    </location>
</feature>
<dbReference type="AlphaFoldDB" id="A0AB34G8J7"/>
<dbReference type="PRINTS" id="PR00385">
    <property type="entry name" value="P450"/>
</dbReference>
<feature type="transmembrane region" description="Helical" evidence="3">
    <location>
        <begin position="66"/>
        <end position="88"/>
    </location>
</feature>
<dbReference type="InterPro" id="IPR001128">
    <property type="entry name" value="Cyt_P450"/>
</dbReference>
<dbReference type="GO" id="GO:0020037">
    <property type="term" value="F:heme binding"/>
    <property type="evidence" value="ECO:0007669"/>
    <property type="project" value="InterPro"/>
</dbReference>
<feature type="binding site" description="axial binding residue" evidence="2">
    <location>
        <position position="489"/>
    </location>
    <ligand>
        <name>heme</name>
        <dbReference type="ChEBI" id="CHEBI:30413"/>
    </ligand>
    <ligandPart>
        <name>Fe</name>
        <dbReference type="ChEBI" id="CHEBI:18248"/>
    </ligandPart>
</feature>
<dbReference type="SUPFAM" id="SSF48264">
    <property type="entry name" value="Cytochrome P450"/>
    <property type="match status" value="1"/>
</dbReference>
<reference evidence="6" key="1">
    <citation type="submission" date="2023-01" db="EMBL/GenBank/DDBJ databases">
        <title>The growth and conidiation of Purpureocillium lavendulum are regulated by nitrogen source and histone H3K14 acetylation.</title>
        <authorList>
            <person name="Tang P."/>
            <person name="Han J."/>
            <person name="Zhang C."/>
            <person name="Tang P."/>
            <person name="Qi F."/>
            <person name="Zhang K."/>
            <person name="Liang L."/>
        </authorList>
    </citation>
    <scope>NUCLEOTIDE SEQUENCE</scope>
    <source>
        <strain evidence="6">YMF1.00683</strain>
    </source>
</reference>
<dbReference type="InterPro" id="IPR025110">
    <property type="entry name" value="AMP-bd_C"/>
</dbReference>
<feature type="domain" description="AMP-binding enzyme C-terminal" evidence="5">
    <location>
        <begin position="1016"/>
        <end position="1091"/>
    </location>
</feature>
<dbReference type="EMBL" id="JAQHRD010000001">
    <property type="protein sequence ID" value="KAJ6446846.1"/>
    <property type="molecule type" value="Genomic_DNA"/>
</dbReference>
<keyword evidence="3" id="KW-1133">Transmembrane helix</keyword>
<keyword evidence="3" id="KW-0812">Transmembrane</keyword>
<name>A0AB34G8J7_9HYPO</name>
<dbReference type="Gene3D" id="3.40.50.12780">
    <property type="entry name" value="N-terminal domain of ligase-like"/>
    <property type="match status" value="1"/>
</dbReference>
<dbReference type="GO" id="GO:0004497">
    <property type="term" value="F:monooxygenase activity"/>
    <property type="evidence" value="ECO:0007669"/>
    <property type="project" value="InterPro"/>
</dbReference>
<sequence>MALVNASQLYATAFLTGVLLHTTTLRFGEWDTYALAMVACTLLLDVVATLGLRYGVDTGALSIWGAFWLVSSGIGTCVAGIFSSILVYRLAFHRLNRFPGPFLARISNVYPTSLSLKGFKFQLYLETQALHRQYGDIVRLADPRAIELMHSNQTPCIKGPWYNILWPGRPLNAVRDKTAHAKRRRTWDKGLGASALRDYEPRVVDYTTQLLDRIEQSHGVPMDAAKWFNLYSFDVMGDIGFGRGFGMLRDGKANYLVSSSRNFMVLVRLFSHLVWLFPLYKLLPVVNTDVKRFEGWLVTHVQQRRERQCVDLFSWILQDYESLEKPTLQETIDLHADALLVVIAGSDTTAMTLTGLFFELAQQPRVAGLLQEEIDQCYSSSENVEPTAQSLAKLEYLQACITEALRKWPAAPSGLQRMTPPGGLQLGDVFIPGEVVVQCPQYAMFRDERLFTRPDEFLPERWTTRPELVNDLARETSAFVPFSTGRFACAGKSLALMELRYAVSRIMRRGRVVEYQSIPVFVVVVVVSHPGSSHSHQARRHSTVHTMPIESRWSVPIPEGSLPTYVFGSPSGPVPDFLAYVDADNPSRTLTLHEFRHHAKRIAIGLRRQGVRPGDSVLLYSRNDIYFPCLFFGVIMCGAIFTGASPAFGPNELAYQLKDSGAKVLVAATDVLDNAVAAAKQAGLPTAQVFRFDGSTVPTQESADRKGQDVPHWSKLLASDREADTFQWWEPKDPGSETCCLNYSSGTTGRPKGVEVTHRSYIANSQTGVCMRGLAVEARGEDLPSRALCFMPTYHAAAQTGYMINAPKLGVSTYMMSAYSLERLLRNIQEHKITDVLVAPPVVVSLVSSPLRNRYDLSSVRNITCGTAPLAPGLIDEAARLFNEGAVRIRQAWGMTELTCTGSVPDPRIAEMDAHSVGEVAPNCRIKLVNTETGEEITEAGQRGELWFTGPTLMKAYWRNPTATAETLQIDGDGTRWMKTGDIVTLDRYGLGANIHIVDRAKELIKVKGFQVAPAELEALLLTHDAVVDVGVVGLKVKGDELPRAYIVRAPGSNISEKDICRWVEGQVARYKWLQGGVVFVDAIPKLLSGKILRRALRERAQAEVEGATTAVAKL</sequence>
<dbReference type="FunFam" id="3.30.300.30:FF:000007">
    <property type="entry name" value="4-coumarate--CoA ligase 2"/>
    <property type="match status" value="1"/>
</dbReference>
<dbReference type="InterPro" id="IPR000873">
    <property type="entry name" value="AMP-dep_synth/lig_dom"/>
</dbReference>
<dbReference type="CDD" id="cd11061">
    <property type="entry name" value="CYP67-like"/>
    <property type="match status" value="1"/>
</dbReference>
<dbReference type="InterPro" id="IPR036396">
    <property type="entry name" value="Cyt_P450_sf"/>
</dbReference>
<evidence type="ECO:0000256" key="3">
    <source>
        <dbReference type="SAM" id="Phobius"/>
    </source>
</evidence>
<dbReference type="Proteomes" id="UP001163105">
    <property type="component" value="Unassembled WGS sequence"/>
</dbReference>
<dbReference type="CDD" id="cd05911">
    <property type="entry name" value="Firefly_Luc_like"/>
    <property type="match status" value="1"/>
</dbReference>
<accession>A0AB34G8J7</accession>
<dbReference type="Gene3D" id="3.30.300.30">
    <property type="match status" value="1"/>
</dbReference>
<evidence type="ECO:0000313" key="7">
    <source>
        <dbReference type="Proteomes" id="UP001163105"/>
    </source>
</evidence>
<dbReference type="GO" id="GO:0005506">
    <property type="term" value="F:iron ion binding"/>
    <property type="evidence" value="ECO:0007669"/>
    <property type="project" value="InterPro"/>
</dbReference>
<dbReference type="Pfam" id="PF13193">
    <property type="entry name" value="AMP-binding_C"/>
    <property type="match status" value="1"/>
</dbReference>
<dbReference type="Gene3D" id="1.10.630.10">
    <property type="entry name" value="Cytochrome P450"/>
    <property type="match status" value="1"/>
</dbReference>
<dbReference type="InterPro" id="IPR002401">
    <property type="entry name" value="Cyt_P450_E_grp-I"/>
</dbReference>
<organism evidence="6 7">
    <name type="scientific">Purpureocillium lavendulum</name>
    <dbReference type="NCBI Taxonomy" id="1247861"/>
    <lineage>
        <taxon>Eukaryota</taxon>
        <taxon>Fungi</taxon>
        <taxon>Dikarya</taxon>
        <taxon>Ascomycota</taxon>
        <taxon>Pezizomycotina</taxon>
        <taxon>Sordariomycetes</taxon>
        <taxon>Hypocreomycetidae</taxon>
        <taxon>Hypocreales</taxon>
        <taxon>Ophiocordycipitaceae</taxon>
        <taxon>Purpureocillium</taxon>
    </lineage>
</organism>
<dbReference type="GO" id="GO:0016705">
    <property type="term" value="F:oxidoreductase activity, acting on paired donors, with incorporation or reduction of molecular oxygen"/>
    <property type="evidence" value="ECO:0007669"/>
    <property type="project" value="InterPro"/>
</dbReference>
<gene>
    <name evidence="6" type="primary">4CL</name>
    <name evidence="6" type="ORF">O9K51_01619</name>
</gene>
<dbReference type="Pfam" id="PF00067">
    <property type="entry name" value="p450"/>
    <property type="match status" value="1"/>
</dbReference>
<dbReference type="PROSITE" id="PS00455">
    <property type="entry name" value="AMP_BINDING"/>
    <property type="match status" value="1"/>
</dbReference>
<keyword evidence="2" id="KW-0479">Metal-binding</keyword>
<keyword evidence="3" id="KW-0472">Membrane</keyword>
<dbReference type="SUPFAM" id="SSF56801">
    <property type="entry name" value="Acetyl-CoA synthetase-like"/>
    <property type="match status" value="1"/>
</dbReference>
<keyword evidence="6" id="KW-0436">Ligase</keyword>
<proteinExistence type="inferred from homology"/>
<evidence type="ECO:0000259" key="4">
    <source>
        <dbReference type="Pfam" id="PF00501"/>
    </source>
</evidence>